<dbReference type="PANTHER" id="PTHR45705:SF1">
    <property type="entry name" value="FI20236P1"/>
    <property type="match status" value="1"/>
</dbReference>
<feature type="compositionally biased region" description="Polar residues" evidence="2">
    <location>
        <begin position="373"/>
        <end position="384"/>
    </location>
</feature>
<evidence type="ECO:0000256" key="2">
    <source>
        <dbReference type="SAM" id="MobiDB-lite"/>
    </source>
</evidence>
<dbReference type="Gene3D" id="1.10.220.150">
    <property type="entry name" value="Arf GTPase activating protein"/>
    <property type="match status" value="1"/>
</dbReference>
<sequence>MSRRPNPAQAAQNQQTIKSLLKLDSNKTCADCKRNKHPRWASWNLGIFICIRCSGIHRGMGTHISRVKSVDLDAWTDEQLQSVVSWGNARANKYWEAKLAPGHVPSEAKIENFIRTKYESKRWVMDGQMPNPATLDVGDDDVPLAVVQEKAKIERSASQRVAATSQPPVQHRRPQPSIDLFADDDVAPPVRPSTTEPSIRAPPKQPQAVPTQAAPKPTRPGDSLLGLDFFGSTQPAVDSRPASVASTPGARMSRPDLKQSILSLYSKPPPAPAQHERTPSFGELASPPPPSTSSSNMGGLTDAFSGLSFPSTSSLAQKPAEKPSPFAGLTNFGNAKSSPAAPKVTSPTPSTGSTGGGLFDSLTSPTIPPAKPQSRTPSVSSNSHDFGGFSSFQSPPPAPKPNPPSSSLSNDLFGLSSPPISTTTTSPPPVQSPPPVTAPQPDLSSAFNLSNPAPKPADPPKPVSTTTSIPSLNPAAIDPWGSNAWSTPEPEPAAAPAPSQPSSMMKLPDTLTANDVGSGWGASPTASKPPAPSVTEDEDFGGWASAAPVSSTTSTAAPPKPAGGFGGSDDLFSNVWE</sequence>
<reference evidence="4" key="1">
    <citation type="submission" date="2021-01" db="EMBL/GenBank/DDBJ databases">
        <authorList>
            <consortium name="Aspergillus puulaauensis MK2 genome sequencing consortium"/>
            <person name="Kazuki M."/>
            <person name="Futagami T."/>
        </authorList>
    </citation>
    <scope>NUCLEOTIDE SEQUENCE</scope>
    <source>
        <strain evidence="4">MK2</strain>
    </source>
</reference>
<dbReference type="RefSeq" id="XP_041552894.1">
    <property type="nucleotide sequence ID" value="XM_041699850.1"/>
</dbReference>
<evidence type="ECO:0000259" key="3">
    <source>
        <dbReference type="PROSITE" id="PS50115"/>
    </source>
</evidence>
<dbReference type="PANTHER" id="PTHR45705">
    <property type="entry name" value="FI20236P1"/>
    <property type="match status" value="1"/>
</dbReference>
<dbReference type="SMART" id="SM00105">
    <property type="entry name" value="ArfGap"/>
    <property type="match status" value="1"/>
</dbReference>
<feature type="compositionally biased region" description="Pro residues" evidence="2">
    <location>
        <begin position="453"/>
        <end position="462"/>
    </location>
</feature>
<feature type="compositionally biased region" description="Polar residues" evidence="2">
    <location>
        <begin position="158"/>
        <end position="168"/>
    </location>
</feature>
<protein>
    <recommendedName>
        <fullName evidence="3">Arf-GAP domain-containing protein</fullName>
    </recommendedName>
</protein>
<keyword evidence="1" id="KW-0479">Metal-binding</keyword>
<dbReference type="OrthoDB" id="10266696at2759"/>
<dbReference type="GO" id="GO:0005096">
    <property type="term" value="F:GTPase activator activity"/>
    <property type="evidence" value="ECO:0007669"/>
    <property type="project" value="InterPro"/>
</dbReference>
<dbReference type="Pfam" id="PF01412">
    <property type="entry name" value="ArfGap"/>
    <property type="match status" value="1"/>
</dbReference>
<reference evidence="4" key="2">
    <citation type="submission" date="2021-02" db="EMBL/GenBank/DDBJ databases">
        <title>Aspergillus puulaauensis MK2 genome sequence.</title>
        <authorList>
            <person name="Futagami T."/>
            <person name="Mori K."/>
            <person name="Kadooka C."/>
            <person name="Tanaka T."/>
        </authorList>
    </citation>
    <scope>NUCLEOTIDE SEQUENCE</scope>
    <source>
        <strain evidence="4">MK2</strain>
    </source>
</reference>
<feature type="domain" description="Arf-GAP" evidence="3">
    <location>
        <begin position="14"/>
        <end position="132"/>
    </location>
</feature>
<dbReference type="CDD" id="cd08839">
    <property type="entry name" value="ArfGap_SMAP"/>
    <property type="match status" value="1"/>
</dbReference>
<feature type="region of interest" description="Disordered" evidence="2">
    <location>
        <begin position="154"/>
        <end position="577"/>
    </location>
</feature>
<feature type="compositionally biased region" description="Pro residues" evidence="2">
    <location>
        <begin position="426"/>
        <end position="438"/>
    </location>
</feature>
<dbReference type="InterPro" id="IPR044732">
    <property type="entry name" value="ArfGAP_SMAP1-like"/>
</dbReference>
<feature type="compositionally biased region" description="Pro residues" evidence="2">
    <location>
        <begin position="489"/>
        <end position="499"/>
    </location>
</feature>
<evidence type="ECO:0000313" key="5">
    <source>
        <dbReference type="Proteomes" id="UP000654913"/>
    </source>
</evidence>
<dbReference type="KEGG" id="apuu:APUU_21132S"/>
<evidence type="ECO:0000313" key="4">
    <source>
        <dbReference type="EMBL" id="BCS20700.1"/>
    </source>
</evidence>
<gene>
    <name evidence="4" type="ORF">APUU_21132S</name>
</gene>
<keyword evidence="5" id="KW-1185">Reference proteome</keyword>
<dbReference type="GeneID" id="64970705"/>
<dbReference type="PROSITE" id="PS50115">
    <property type="entry name" value="ARFGAP"/>
    <property type="match status" value="1"/>
</dbReference>
<dbReference type="FunFam" id="1.10.220.150:FF:000010">
    <property type="entry name" value="Stromal membrane-associated protein"/>
    <property type="match status" value="1"/>
</dbReference>
<dbReference type="GO" id="GO:0008270">
    <property type="term" value="F:zinc ion binding"/>
    <property type="evidence" value="ECO:0007669"/>
    <property type="project" value="UniProtKB-KW"/>
</dbReference>
<organism evidence="4 5">
    <name type="scientific">Aspergillus puulaauensis</name>
    <dbReference type="NCBI Taxonomy" id="1220207"/>
    <lineage>
        <taxon>Eukaryota</taxon>
        <taxon>Fungi</taxon>
        <taxon>Dikarya</taxon>
        <taxon>Ascomycota</taxon>
        <taxon>Pezizomycotina</taxon>
        <taxon>Eurotiomycetes</taxon>
        <taxon>Eurotiomycetidae</taxon>
        <taxon>Eurotiales</taxon>
        <taxon>Aspergillaceae</taxon>
        <taxon>Aspergillus</taxon>
    </lineage>
</organism>
<proteinExistence type="predicted"/>
<feature type="compositionally biased region" description="Low complexity" evidence="2">
    <location>
        <begin position="544"/>
        <end position="557"/>
    </location>
</feature>
<dbReference type="EMBL" id="AP024444">
    <property type="protein sequence ID" value="BCS20700.1"/>
    <property type="molecule type" value="Genomic_DNA"/>
</dbReference>
<feature type="compositionally biased region" description="Low complexity" evidence="2">
    <location>
        <begin position="416"/>
        <end position="425"/>
    </location>
</feature>
<keyword evidence="1" id="KW-0863">Zinc-finger</keyword>
<dbReference type="GO" id="GO:0005737">
    <property type="term" value="C:cytoplasm"/>
    <property type="evidence" value="ECO:0007669"/>
    <property type="project" value="TreeGrafter"/>
</dbReference>
<name>A0A7R7XG61_9EURO</name>
<keyword evidence="1" id="KW-0862">Zinc</keyword>
<dbReference type="InterPro" id="IPR001164">
    <property type="entry name" value="ArfGAP_dom"/>
</dbReference>
<dbReference type="InterPro" id="IPR038508">
    <property type="entry name" value="ArfGAP_dom_sf"/>
</dbReference>
<dbReference type="PRINTS" id="PR00405">
    <property type="entry name" value="REVINTRACTNG"/>
</dbReference>
<dbReference type="AlphaFoldDB" id="A0A7R7XG61"/>
<dbReference type="SUPFAM" id="SSF57863">
    <property type="entry name" value="ArfGap/RecO-like zinc finger"/>
    <property type="match status" value="1"/>
</dbReference>
<feature type="compositionally biased region" description="Pro residues" evidence="2">
    <location>
        <begin position="394"/>
        <end position="404"/>
    </location>
</feature>
<evidence type="ECO:0000256" key="1">
    <source>
        <dbReference type="PROSITE-ProRule" id="PRU00288"/>
    </source>
</evidence>
<feature type="compositionally biased region" description="Polar residues" evidence="2">
    <location>
        <begin position="442"/>
        <end position="451"/>
    </location>
</feature>
<dbReference type="InterPro" id="IPR037278">
    <property type="entry name" value="ARFGAP/RecO"/>
</dbReference>
<dbReference type="InterPro" id="IPR051718">
    <property type="entry name" value="ARF_GTPase-activating"/>
</dbReference>
<dbReference type="Proteomes" id="UP000654913">
    <property type="component" value="Chromosome 2"/>
</dbReference>
<accession>A0A7R7XG61</accession>